<name>A0A2P6TET8_CHLSO</name>
<dbReference type="GO" id="GO:0005634">
    <property type="term" value="C:nucleus"/>
    <property type="evidence" value="ECO:0007669"/>
    <property type="project" value="TreeGrafter"/>
</dbReference>
<dbReference type="Gene3D" id="3.30.710.10">
    <property type="entry name" value="Potassium Channel Kv1.1, Chain A"/>
    <property type="match status" value="2"/>
</dbReference>
<evidence type="ECO:0000259" key="4">
    <source>
        <dbReference type="PROSITE" id="PS50144"/>
    </source>
</evidence>
<organism evidence="5 6">
    <name type="scientific">Chlorella sorokiniana</name>
    <name type="common">Freshwater green alga</name>
    <dbReference type="NCBI Taxonomy" id="3076"/>
    <lineage>
        <taxon>Eukaryota</taxon>
        <taxon>Viridiplantae</taxon>
        <taxon>Chlorophyta</taxon>
        <taxon>core chlorophytes</taxon>
        <taxon>Trebouxiophyceae</taxon>
        <taxon>Chlorellales</taxon>
        <taxon>Chlorellaceae</taxon>
        <taxon>Chlorella clade</taxon>
        <taxon>Chlorella</taxon>
    </lineage>
</organism>
<dbReference type="InterPro" id="IPR000210">
    <property type="entry name" value="BTB/POZ_dom"/>
</dbReference>
<feature type="compositionally biased region" description="Low complexity" evidence="2">
    <location>
        <begin position="46"/>
        <end position="55"/>
    </location>
</feature>
<protein>
    <submittedName>
        <fullName evidence="5">MATH domain and coiled-coil domain-containing protein</fullName>
    </submittedName>
</protein>
<dbReference type="PROSITE" id="PS50097">
    <property type="entry name" value="BTB"/>
    <property type="match status" value="1"/>
</dbReference>
<comment type="caution">
    <text evidence="5">The sequence shown here is derived from an EMBL/GenBank/DDBJ whole genome shotgun (WGS) entry which is preliminary data.</text>
</comment>
<evidence type="ECO:0000259" key="3">
    <source>
        <dbReference type="PROSITE" id="PS50097"/>
    </source>
</evidence>
<dbReference type="SMART" id="SM00225">
    <property type="entry name" value="BTB"/>
    <property type="match status" value="2"/>
</dbReference>
<dbReference type="PROSITE" id="PS50144">
    <property type="entry name" value="MATH"/>
    <property type="match status" value="1"/>
</dbReference>
<sequence>MSQTRLGEVLGGLGVGLLALWLAHVARRHARWAEAASSRPSQRRGPAAAKPPCAAAAADPTPHIVLADIARLRSNLEALYMPATSLVELADCWLRVEGLRLPAHSQVLAAQAGVLRDFVLAARESGGLQSDGGPIDLTPAFSGSSLAAVTCLLHFLYSPAHADAPTLAALERGGQLVSVARLAHKLDAAAVLQAVEQYLLGMVGSAPAALQAAALQLAEDCHLGVLCSRCIALLSAQLAAAGPFWRDVLSHGALAACRSDSLAELACQLAETVDAAAFSPPRLFNVRHAPGGGAGDFCFRIDDASWRLANRCAPVLSPWVSIGGFEFRVWVYMNGNVDGTGNSVSVYLYCNTEHAVALGVQEVQAAYEFEFLDSSPRRQHLLCSGTQRVTFSAQHDNWGRAKVASIAELQRPDRGFIMDDTVQLDLRTAKLCNAAGNPMSGAGQPAKRRRGTGAGGGTIAATIAAEAAAQAAAAAAAANDEAAVAERAQLYLPRDSMLSSADARVVAANGAVLPVHSQVLALASPVLEDAFNVKREGGEVGPVELHHPFGDYSMEEVALFLRLAYSPDQMASSAELAPHSALLPGVVRLANALQASKQVLP</sequence>
<dbReference type="CDD" id="cd18186">
    <property type="entry name" value="BTB_POZ_ZBTB_KLHL-like"/>
    <property type="match status" value="1"/>
</dbReference>
<dbReference type="SUPFAM" id="SSF54695">
    <property type="entry name" value="POZ domain"/>
    <property type="match status" value="1"/>
</dbReference>
<dbReference type="AlphaFoldDB" id="A0A2P6TET8"/>
<dbReference type="EMBL" id="LHPG02000019">
    <property type="protein sequence ID" value="PRW32490.1"/>
    <property type="molecule type" value="Genomic_DNA"/>
</dbReference>
<dbReference type="OrthoDB" id="507001at2759"/>
<comment type="pathway">
    <text evidence="1">Protein modification; protein ubiquitination.</text>
</comment>
<dbReference type="PANTHER" id="PTHR46287:SF4">
    <property type="entry name" value="BTB_POZ AND TAZ DOMAIN-CONTAINING PROTEIN 2"/>
    <property type="match status" value="1"/>
</dbReference>
<dbReference type="InterPro" id="IPR044513">
    <property type="entry name" value="BT1/2/3/4/5"/>
</dbReference>
<evidence type="ECO:0000313" key="6">
    <source>
        <dbReference type="Proteomes" id="UP000239899"/>
    </source>
</evidence>
<keyword evidence="6" id="KW-1185">Reference proteome</keyword>
<feature type="region of interest" description="Disordered" evidence="2">
    <location>
        <begin position="34"/>
        <end position="55"/>
    </location>
</feature>
<evidence type="ECO:0000256" key="1">
    <source>
        <dbReference type="ARBA" id="ARBA00004906"/>
    </source>
</evidence>
<dbReference type="Gene3D" id="2.60.210.10">
    <property type="entry name" value="Apoptosis, Tumor Necrosis Factor Receptor Associated Protein 2, Chain A"/>
    <property type="match status" value="1"/>
</dbReference>
<dbReference type="Proteomes" id="UP000239899">
    <property type="component" value="Unassembled WGS sequence"/>
</dbReference>
<dbReference type="GO" id="GO:0006355">
    <property type="term" value="P:regulation of DNA-templated transcription"/>
    <property type="evidence" value="ECO:0007669"/>
    <property type="project" value="UniProtKB-ARBA"/>
</dbReference>
<feature type="domain" description="BTB" evidence="3">
    <location>
        <begin position="501"/>
        <end position="573"/>
    </location>
</feature>
<evidence type="ECO:0000313" key="5">
    <source>
        <dbReference type="EMBL" id="PRW32490.1"/>
    </source>
</evidence>
<dbReference type="CDD" id="cd00121">
    <property type="entry name" value="MATH"/>
    <property type="match status" value="1"/>
</dbReference>
<dbReference type="InterPro" id="IPR011333">
    <property type="entry name" value="SKP1/BTB/POZ_sf"/>
</dbReference>
<reference evidence="5 6" key="1">
    <citation type="journal article" date="2018" name="Plant J.">
        <title>Genome sequences of Chlorella sorokiniana UTEX 1602 and Micractinium conductrix SAG 241.80: implications to maltose excretion by a green alga.</title>
        <authorList>
            <person name="Arriola M.B."/>
            <person name="Velmurugan N."/>
            <person name="Zhang Y."/>
            <person name="Plunkett M.H."/>
            <person name="Hondzo H."/>
            <person name="Barney B.M."/>
        </authorList>
    </citation>
    <scope>NUCLEOTIDE SEQUENCE [LARGE SCALE GENOMIC DNA]</scope>
    <source>
        <strain evidence="6">UTEX 1602</strain>
    </source>
</reference>
<dbReference type="InterPro" id="IPR002083">
    <property type="entry name" value="MATH/TRAF_dom"/>
</dbReference>
<proteinExistence type="predicted"/>
<feature type="domain" description="MATH" evidence="4">
    <location>
        <begin position="294"/>
        <end position="428"/>
    </location>
</feature>
<evidence type="ECO:0000256" key="2">
    <source>
        <dbReference type="SAM" id="MobiDB-lite"/>
    </source>
</evidence>
<dbReference type="InterPro" id="IPR008974">
    <property type="entry name" value="TRAF-like"/>
</dbReference>
<accession>A0A2P6TET8</accession>
<gene>
    <name evidence="5" type="ORF">C2E21_8326</name>
</gene>
<dbReference type="PANTHER" id="PTHR46287">
    <property type="entry name" value="BTB/POZ AND TAZ DOMAIN-CONTAINING PROTEIN 3-RELATED"/>
    <property type="match status" value="1"/>
</dbReference>
<dbReference type="SUPFAM" id="SSF49599">
    <property type="entry name" value="TRAF domain-like"/>
    <property type="match status" value="1"/>
</dbReference>
<dbReference type="Pfam" id="PF22486">
    <property type="entry name" value="MATH_2"/>
    <property type="match status" value="1"/>
</dbReference>